<organism evidence="11 12">
    <name type="scientific">Belliella calami</name>
    <dbReference type="NCBI Taxonomy" id="2923436"/>
    <lineage>
        <taxon>Bacteria</taxon>
        <taxon>Pseudomonadati</taxon>
        <taxon>Bacteroidota</taxon>
        <taxon>Cytophagia</taxon>
        <taxon>Cytophagales</taxon>
        <taxon>Cyclobacteriaceae</taxon>
        <taxon>Belliella</taxon>
    </lineage>
</organism>
<sequence>MKKFNSKILLIGLLLAIISLPTWAQQQISGTVKDSSTGETLPGVNVIVVGTNTGTTTDLDGQFNLNISPDASLRFSYIGYLPQTLKVGSLTEIEIFLKEDSQNLEEVVVTAMGVKKERKSLGYAFQEIKSSDLVDSRENNIANALVGKVSGLQVMRSSSSPAASSKIILRGFNSLSGDNQPLIVVDGVPLSNFTGAANNDFWNPTADMGNGLGDLNPDDIESMSVLKGGAASALYGSRAANGVILITTKSGKDREGTGISYSATVGFENIFMQPNLQNRFGQGSNGVYDPLSGDSWGPEITGQLVPDWTGTSTPMRAYDNLGNFFRTGNNTTHNLSFQQSLSKNTTIYSSANYLRDNSKTPGVTLDRINLMTRLTSSFGKNERWMTDIKVQYMNTDANNRPIGGNNSGNYYGTVLTMPNTVDIASLKAGMDQLGAPQVWYNPQSSQVNPYWAANNRLNQDVRNRFLMNATVKYQINDWLDAQFQGGSDIFTTKTTGRTYTGAPINPSYSIGFDSFYENNFILSLNARKDDLYGKWGGAASVYGQLMKTSFSSLSGSTGELEVPNLFFLGNAVGMPGIGESFNQKQINSLFATAEINYDKFWFLNVTGRNDWSSSLGPGNRSFFYPSVSTSLVISEMIGKNGGTIPNWMDFAKVRISYAETGSDLSPYQIFNVYNIGRDPRGNTTASRRGTLFNENIRSELVKSFEAGFDMVFFDNRFGIDFTYYKSNAVNQILTIPMNPLSGYTGRLVNAGDIENKGLEIIFNASVLRSYSGLNWDISTNFSRNINTINELHEEVRQVPLGGYDNVTVFGEVGQLYGAIYGSRFRRVKDESSEHFGKLHLNDQGLPIADDGIHLLGNQTAKYLLGVTNTFKYKNFALSAQVDGRFGGVFFAGTNVMTQRAGLAAETVVNGRREEFVVDGVISSGEQFVQNTNAVSHQNYWNAVSGVGNLGITEQNIYDATNVRLRLLQMSYNIPKKILGDSFVKSLRVSVTGNNLLMLVSHANGVDPESVFATNTNAVGFELLSFPTSRSYFFTAAFGF</sequence>
<keyword evidence="5 9" id="KW-0732">Signal</keyword>
<evidence type="ECO:0000256" key="5">
    <source>
        <dbReference type="ARBA" id="ARBA00022729"/>
    </source>
</evidence>
<dbReference type="InterPro" id="IPR023997">
    <property type="entry name" value="TonB-dep_OMP_SusC/RagA_CS"/>
</dbReference>
<comment type="caution">
    <text evidence="11">The sequence shown here is derived from an EMBL/GenBank/DDBJ whole genome shotgun (WGS) entry which is preliminary data.</text>
</comment>
<dbReference type="Pfam" id="PF13715">
    <property type="entry name" value="CarbopepD_reg_2"/>
    <property type="match status" value="1"/>
</dbReference>
<gene>
    <name evidence="11" type="ORF">MM236_09170</name>
</gene>
<dbReference type="Gene3D" id="2.60.40.1120">
    <property type="entry name" value="Carboxypeptidase-like, regulatory domain"/>
    <property type="match status" value="1"/>
</dbReference>
<keyword evidence="7 8" id="KW-0998">Cell outer membrane</keyword>
<evidence type="ECO:0000256" key="2">
    <source>
        <dbReference type="ARBA" id="ARBA00022448"/>
    </source>
</evidence>
<dbReference type="SUPFAM" id="SSF49464">
    <property type="entry name" value="Carboxypeptidase regulatory domain-like"/>
    <property type="match status" value="1"/>
</dbReference>
<keyword evidence="3 8" id="KW-1134">Transmembrane beta strand</keyword>
<accession>A0ABS9UNP8</accession>
<dbReference type="NCBIfam" id="TIGR04056">
    <property type="entry name" value="OMP_RagA_SusC"/>
    <property type="match status" value="1"/>
</dbReference>
<feature type="signal peptide" evidence="9">
    <location>
        <begin position="1"/>
        <end position="24"/>
    </location>
</feature>
<dbReference type="Gene3D" id="2.40.170.20">
    <property type="entry name" value="TonB-dependent receptor, beta-barrel domain"/>
    <property type="match status" value="1"/>
</dbReference>
<evidence type="ECO:0000259" key="10">
    <source>
        <dbReference type="Pfam" id="PF07715"/>
    </source>
</evidence>
<dbReference type="InterPro" id="IPR008969">
    <property type="entry name" value="CarboxyPept-like_regulatory"/>
</dbReference>
<dbReference type="InterPro" id="IPR037066">
    <property type="entry name" value="Plug_dom_sf"/>
</dbReference>
<dbReference type="InterPro" id="IPR039426">
    <property type="entry name" value="TonB-dep_rcpt-like"/>
</dbReference>
<feature type="chain" id="PRO_5045561847" evidence="9">
    <location>
        <begin position="25"/>
        <end position="1039"/>
    </location>
</feature>
<keyword evidence="12" id="KW-1185">Reference proteome</keyword>
<comment type="subcellular location">
    <subcellularLocation>
        <location evidence="1 8">Cell outer membrane</location>
        <topology evidence="1 8">Multi-pass membrane protein</topology>
    </subcellularLocation>
</comment>
<dbReference type="Proteomes" id="UP001165488">
    <property type="component" value="Unassembled WGS sequence"/>
</dbReference>
<keyword evidence="6 8" id="KW-0472">Membrane</keyword>
<evidence type="ECO:0000256" key="3">
    <source>
        <dbReference type="ARBA" id="ARBA00022452"/>
    </source>
</evidence>
<dbReference type="NCBIfam" id="TIGR04057">
    <property type="entry name" value="SusC_RagA_signa"/>
    <property type="match status" value="1"/>
</dbReference>
<evidence type="ECO:0000313" key="11">
    <source>
        <dbReference type="EMBL" id="MCH7398158.1"/>
    </source>
</evidence>
<dbReference type="PANTHER" id="PTHR30069:SF29">
    <property type="entry name" value="HEMOGLOBIN AND HEMOGLOBIN-HAPTOGLOBIN-BINDING PROTEIN 1-RELATED"/>
    <property type="match status" value="1"/>
</dbReference>
<dbReference type="EMBL" id="JAKZGS010000006">
    <property type="protein sequence ID" value="MCH7398158.1"/>
    <property type="molecule type" value="Genomic_DNA"/>
</dbReference>
<dbReference type="Pfam" id="PF07715">
    <property type="entry name" value="Plug"/>
    <property type="match status" value="1"/>
</dbReference>
<evidence type="ECO:0000256" key="7">
    <source>
        <dbReference type="ARBA" id="ARBA00023237"/>
    </source>
</evidence>
<evidence type="ECO:0000256" key="8">
    <source>
        <dbReference type="PROSITE-ProRule" id="PRU01360"/>
    </source>
</evidence>
<dbReference type="RefSeq" id="WP_241274673.1">
    <property type="nucleotide sequence ID" value="NZ_JAKZGS010000006.1"/>
</dbReference>
<name>A0ABS9UNP8_9BACT</name>
<evidence type="ECO:0000256" key="6">
    <source>
        <dbReference type="ARBA" id="ARBA00023136"/>
    </source>
</evidence>
<dbReference type="InterPro" id="IPR023996">
    <property type="entry name" value="TonB-dep_OMP_SusC/RagA"/>
</dbReference>
<dbReference type="InterPro" id="IPR012910">
    <property type="entry name" value="Plug_dom"/>
</dbReference>
<evidence type="ECO:0000256" key="1">
    <source>
        <dbReference type="ARBA" id="ARBA00004571"/>
    </source>
</evidence>
<protein>
    <submittedName>
        <fullName evidence="11">SusC/RagA family TonB-linked outer membrane protein</fullName>
    </submittedName>
</protein>
<dbReference type="InterPro" id="IPR036942">
    <property type="entry name" value="Beta-barrel_TonB_sf"/>
</dbReference>
<evidence type="ECO:0000256" key="9">
    <source>
        <dbReference type="SAM" id="SignalP"/>
    </source>
</evidence>
<comment type="similarity">
    <text evidence="8">Belongs to the TonB-dependent receptor family.</text>
</comment>
<dbReference type="PROSITE" id="PS52016">
    <property type="entry name" value="TONB_DEPENDENT_REC_3"/>
    <property type="match status" value="1"/>
</dbReference>
<feature type="domain" description="TonB-dependent receptor plug" evidence="10">
    <location>
        <begin position="122"/>
        <end position="243"/>
    </location>
</feature>
<reference evidence="11" key="1">
    <citation type="submission" date="2022-03" db="EMBL/GenBank/DDBJ databases">
        <title>De novo assembled genomes of Belliella spp. (Cyclobacteriaceae) strains.</title>
        <authorList>
            <person name="Szabo A."/>
            <person name="Korponai K."/>
            <person name="Felfoldi T."/>
        </authorList>
    </citation>
    <scope>NUCLEOTIDE SEQUENCE</scope>
    <source>
        <strain evidence="11">DSM 107340</strain>
    </source>
</reference>
<dbReference type="SUPFAM" id="SSF56935">
    <property type="entry name" value="Porins"/>
    <property type="match status" value="1"/>
</dbReference>
<dbReference type="Gene3D" id="2.170.130.10">
    <property type="entry name" value="TonB-dependent receptor, plug domain"/>
    <property type="match status" value="1"/>
</dbReference>
<keyword evidence="2 8" id="KW-0813">Transport</keyword>
<keyword evidence="4 8" id="KW-0812">Transmembrane</keyword>
<proteinExistence type="inferred from homology"/>
<dbReference type="PANTHER" id="PTHR30069">
    <property type="entry name" value="TONB-DEPENDENT OUTER MEMBRANE RECEPTOR"/>
    <property type="match status" value="1"/>
</dbReference>
<evidence type="ECO:0000313" key="12">
    <source>
        <dbReference type="Proteomes" id="UP001165488"/>
    </source>
</evidence>
<evidence type="ECO:0000256" key="4">
    <source>
        <dbReference type="ARBA" id="ARBA00022692"/>
    </source>
</evidence>